<name>A0ABR2W3P0_9FUNG</name>
<gene>
    <name evidence="9" type="ORF">K7432_005759</name>
</gene>
<evidence type="ECO:0000256" key="7">
    <source>
        <dbReference type="ARBA" id="ARBA00023136"/>
    </source>
</evidence>
<comment type="subcellular location">
    <subcellularLocation>
        <location evidence="1">Membrane</location>
        <topology evidence="1">Multi-pass membrane protein</topology>
    </subcellularLocation>
</comment>
<dbReference type="InterPro" id="IPR034804">
    <property type="entry name" value="SQR/QFR_C/D"/>
</dbReference>
<dbReference type="InterPro" id="IPR000701">
    <property type="entry name" value="SuccDH_FuR_B_TM-su"/>
</dbReference>
<proteinExistence type="predicted"/>
<feature type="transmembrane region" description="Helical" evidence="8">
    <location>
        <begin position="77"/>
        <end position="99"/>
    </location>
</feature>
<evidence type="ECO:0000256" key="1">
    <source>
        <dbReference type="ARBA" id="ARBA00004141"/>
    </source>
</evidence>
<organism evidence="9 10">
    <name type="scientific">Basidiobolus ranarum</name>
    <dbReference type="NCBI Taxonomy" id="34480"/>
    <lineage>
        <taxon>Eukaryota</taxon>
        <taxon>Fungi</taxon>
        <taxon>Fungi incertae sedis</taxon>
        <taxon>Zoopagomycota</taxon>
        <taxon>Entomophthoromycotina</taxon>
        <taxon>Basidiobolomycetes</taxon>
        <taxon>Basidiobolales</taxon>
        <taxon>Basidiobolaceae</taxon>
        <taxon>Basidiobolus</taxon>
    </lineage>
</organism>
<dbReference type="PANTHER" id="PTHR10978:SF5">
    <property type="entry name" value="SUCCINATE DEHYDROGENASE CYTOCHROME B560 SUBUNIT, MITOCHONDRIAL"/>
    <property type="match status" value="1"/>
</dbReference>
<dbReference type="SUPFAM" id="SSF81343">
    <property type="entry name" value="Fumarate reductase respiratory complex transmembrane subunits"/>
    <property type="match status" value="1"/>
</dbReference>
<dbReference type="Pfam" id="PF01127">
    <property type="entry name" value="Sdh_cyt"/>
    <property type="match status" value="1"/>
</dbReference>
<evidence type="ECO:0000256" key="2">
    <source>
        <dbReference type="ARBA" id="ARBA00022617"/>
    </source>
</evidence>
<protein>
    <recommendedName>
        <fullName evidence="11">Succinate dehydrogenase subunit C</fullName>
    </recommendedName>
</protein>
<evidence type="ECO:0000256" key="8">
    <source>
        <dbReference type="SAM" id="Phobius"/>
    </source>
</evidence>
<evidence type="ECO:0000313" key="9">
    <source>
        <dbReference type="EMBL" id="KAK9718099.1"/>
    </source>
</evidence>
<dbReference type="CDD" id="cd03499">
    <property type="entry name" value="SQR_TypeC_SdhC"/>
    <property type="match status" value="1"/>
</dbReference>
<dbReference type="PROSITE" id="PS01001">
    <property type="entry name" value="SDH_CYT_2"/>
    <property type="match status" value="1"/>
</dbReference>
<keyword evidence="10" id="KW-1185">Reference proteome</keyword>
<evidence type="ECO:0000313" key="10">
    <source>
        <dbReference type="Proteomes" id="UP001479436"/>
    </source>
</evidence>
<keyword evidence="6" id="KW-0408">Iron</keyword>
<sequence>MNSARLLQTRLVTPTAKVFHMISKNNGAAATVQFRNYSTSKSVSQDKPLDSEYVKKHRPISPHFTIYQPQITWYGSIIHRITGVGFATIFYAGMMTYAVGDFNTAALISTVGSLPVGVKVAGKFILAWPFMYHSFNGIRHLVWDAGRCLTNKGVITSGYLTIGAAATAALGLASM</sequence>
<evidence type="ECO:0000256" key="3">
    <source>
        <dbReference type="ARBA" id="ARBA00022692"/>
    </source>
</evidence>
<keyword evidence="3 8" id="KW-0812">Transmembrane</keyword>
<comment type="caution">
    <text evidence="9">The sequence shown here is derived from an EMBL/GenBank/DDBJ whole genome shotgun (WGS) entry which is preliminary data.</text>
</comment>
<dbReference type="PANTHER" id="PTHR10978">
    <property type="entry name" value="SUCCINATE DEHYDROGENASE CYTOCHROME B560 SUBUNIT"/>
    <property type="match status" value="1"/>
</dbReference>
<dbReference type="InterPro" id="IPR018495">
    <property type="entry name" value="Succ_DH_cyt_bsu_CS"/>
</dbReference>
<evidence type="ECO:0000256" key="6">
    <source>
        <dbReference type="ARBA" id="ARBA00023004"/>
    </source>
</evidence>
<dbReference type="NCBIfam" id="TIGR02970">
    <property type="entry name" value="succ_dehyd_cytB"/>
    <property type="match status" value="1"/>
</dbReference>
<feature type="transmembrane region" description="Helical" evidence="8">
    <location>
        <begin position="105"/>
        <end position="132"/>
    </location>
</feature>
<keyword evidence="7 8" id="KW-0472">Membrane</keyword>
<reference evidence="9 10" key="1">
    <citation type="submission" date="2023-04" db="EMBL/GenBank/DDBJ databases">
        <title>Genome of Basidiobolus ranarum AG-B5.</title>
        <authorList>
            <person name="Stajich J.E."/>
            <person name="Carter-House D."/>
            <person name="Gryganskyi A."/>
        </authorList>
    </citation>
    <scope>NUCLEOTIDE SEQUENCE [LARGE SCALE GENOMIC DNA]</scope>
    <source>
        <strain evidence="9 10">AG-B5</strain>
    </source>
</reference>
<feature type="transmembrane region" description="Helical" evidence="8">
    <location>
        <begin position="153"/>
        <end position="173"/>
    </location>
</feature>
<accession>A0ABR2W3P0</accession>
<evidence type="ECO:0000256" key="4">
    <source>
        <dbReference type="ARBA" id="ARBA00022723"/>
    </source>
</evidence>
<keyword evidence="2" id="KW-0349">Heme</keyword>
<keyword evidence="4" id="KW-0479">Metal-binding</keyword>
<dbReference type="Proteomes" id="UP001479436">
    <property type="component" value="Unassembled WGS sequence"/>
</dbReference>
<evidence type="ECO:0008006" key="11">
    <source>
        <dbReference type="Google" id="ProtNLM"/>
    </source>
</evidence>
<dbReference type="Gene3D" id="1.20.1300.10">
    <property type="entry name" value="Fumarate reductase/succinate dehydrogenase, transmembrane subunit"/>
    <property type="match status" value="1"/>
</dbReference>
<evidence type="ECO:0000256" key="5">
    <source>
        <dbReference type="ARBA" id="ARBA00022989"/>
    </source>
</evidence>
<dbReference type="EMBL" id="JASJQH010007111">
    <property type="protein sequence ID" value="KAK9718099.1"/>
    <property type="molecule type" value="Genomic_DNA"/>
</dbReference>
<dbReference type="InterPro" id="IPR014314">
    <property type="entry name" value="Succ_DH_cytb556"/>
</dbReference>
<keyword evidence="5 8" id="KW-1133">Transmembrane helix</keyword>